<protein>
    <submittedName>
        <fullName evidence="3">Unannotated protein</fullName>
    </submittedName>
</protein>
<reference evidence="3" key="1">
    <citation type="submission" date="2020-05" db="EMBL/GenBank/DDBJ databases">
        <authorList>
            <person name="Chiriac C."/>
            <person name="Salcher M."/>
            <person name="Ghai R."/>
            <person name="Kavagutti S V."/>
        </authorList>
    </citation>
    <scope>NUCLEOTIDE SEQUENCE</scope>
</reference>
<gene>
    <name evidence="3" type="ORF">UFOPK4150_01408</name>
</gene>
<evidence type="ECO:0000259" key="2">
    <source>
        <dbReference type="PROSITE" id="PS50887"/>
    </source>
</evidence>
<dbReference type="InterPro" id="IPR000014">
    <property type="entry name" value="PAS"/>
</dbReference>
<dbReference type="FunFam" id="3.30.70.270:FF:000001">
    <property type="entry name" value="Diguanylate cyclase domain protein"/>
    <property type="match status" value="1"/>
</dbReference>
<sequence>MPAGDKESPTLATPVATGLRWVDEAPASLRELVGPEPDDPDVGIAVQDFHGAIVACNEAATRILGLSWEQMVGRTSMDPRWVSVSASGTPLEGSEHPAMVALATGRDLEDVMGVDAPEDGRFVWLSVIIKLVRRPEGEIVGVQSRFRDVSAETVGREATQRSVRALRHAAQDAMEAEVRFRLVAENSADVLFQTDVEGLCTWVSPSVRLVLGWEVEDLLGGNPLDLVHPDDARLVRFHLPILSDSTPNSLEIRFATVGEGYRWMSAISRELHGRSGELVGCLYALRDVEEQVQRREQLAYRASHDALTGLVNRTEAMEALAEALERAKLKHTWVGLLYVDIDHFKAVNDTYGHLEGDRLLIRVAQLLKDTLRETDVVARIGGDEFIAVLPSMREPDIAVVRAEALLATVSQPGDPDFPQASLSIGVAVGDGSHDADQLLAMADAALYRAKTGGRNRLSQS</sequence>
<proteinExistence type="predicted"/>
<dbReference type="PROSITE" id="PS50887">
    <property type="entry name" value="GGDEF"/>
    <property type="match status" value="1"/>
</dbReference>
<dbReference type="InterPro" id="IPR013767">
    <property type="entry name" value="PAS_fold"/>
</dbReference>
<dbReference type="SUPFAM" id="SSF55785">
    <property type="entry name" value="PYP-like sensor domain (PAS domain)"/>
    <property type="match status" value="2"/>
</dbReference>
<dbReference type="NCBIfam" id="TIGR00254">
    <property type="entry name" value="GGDEF"/>
    <property type="match status" value="1"/>
</dbReference>
<dbReference type="AlphaFoldDB" id="A0A6J7S141"/>
<dbReference type="PROSITE" id="PS50112">
    <property type="entry name" value="PAS"/>
    <property type="match status" value="2"/>
</dbReference>
<evidence type="ECO:0000259" key="1">
    <source>
        <dbReference type="PROSITE" id="PS50112"/>
    </source>
</evidence>
<dbReference type="InterPro" id="IPR029787">
    <property type="entry name" value="Nucleotide_cyclase"/>
</dbReference>
<dbReference type="CDD" id="cd00130">
    <property type="entry name" value="PAS"/>
    <property type="match status" value="2"/>
</dbReference>
<dbReference type="SUPFAM" id="SSF55073">
    <property type="entry name" value="Nucleotide cyclase"/>
    <property type="match status" value="1"/>
</dbReference>
<dbReference type="Pfam" id="PF00989">
    <property type="entry name" value="PAS"/>
    <property type="match status" value="2"/>
</dbReference>
<dbReference type="SMART" id="SM00091">
    <property type="entry name" value="PAS"/>
    <property type="match status" value="2"/>
</dbReference>
<feature type="domain" description="PAS" evidence="1">
    <location>
        <begin position="44"/>
        <end position="77"/>
    </location>
</feature>
<dbReference type="Gene3D" id="3.30.70.270">
    <property type="match status" value="1"/>
</dbReference>
<dbReference type="PANTHER" id="PTHR44757:SF2">
    <property type="entry name" value="BIOFILM ARCHITECTURE MAINTENANCE PROTEIN MBAA"/>
    <property type="match status" value="1"/>
</dbReference>
<dbReference type="EMBL" id="CAFBPU010000028">
    <property type="protein sequence ID" value="CAB5034813.1"/>
    <property type="molecule type" value="Genomic_DNA"/>
</dbReference>
<organism evidence="3">
    <name type="scientific">freshwater metagenome</name>
    <dbReference type="NCBI Taxonomy" id="449393"/>
    <lineage>
        <taxon>unclassified sequences</taxon>
        <taxon>metagenomes</taxon>
        <taxon>ecological metagenomes</taxon>
    </lineage>
</organism>
<dbReference type="InterPro" id="IPR035965">
    <property type="entry name" value="PAS-like_dom_sf"/>
</dbReference>
<dbReference type="InterPro" id="IPR052155">
    <property type="entry name" value="Biofilm_reg_signaling"/>
</dbReference>
<dbReference type="PANTHER" id="PTHR44757">
    <property type="entry name" value="DIGUANYLATE CYCLASE DGCP"/>
    <property type="match status" value="1"/>
</dbReference>
<feature type="domain" description="PAS" evidence="1">
    <location>
        <begin position="176"/>
        <end position="236"/>
    </location>
</feature>
<dbReference type="GO" id="GO:0006355">
    <property type="term" value="P:regulation of DNA-templated transcription"/>
    <property type="evidence" value="ECO:0007669"/>
    <property type="project" value="InterPro"/>
</dbReference>
<feature type="domain" description="GGDEF" evidence="2">
    <location>
        <begin position="332"/>
        <end position="460"/>
    </location>
</feature>
<dbReference type="SMART" id="SM00267">
    <property type="entry name" value="GGDEF"/>
    <property type="match status" value="1"/>
</dbReference>
<dbReference type="InterPro" id="IPR043128">
    <property type="entry name" value="Rev_trsase/Diguanyl_cyclase"/>
</dbReference>
<evidence type="ECO:0000313" key="3">
    <source>
        <dbReference type="EMBL" id="CAB5034813.1"/>
    </source>
</evidence>
<dbReference type="Pfam" id="PF00990">
    <property type="entry name" value="GGDEF"/>
    <property type="match status" value="1"/>
</dbReference>
<dbReference type="InterPro" id="IPR000160">
    <property type="entry name" value="GGDEF_dom"/>
</dbReference>
<dbReference type="Gene3D" id="3.30.450.20">
    <property type="entry name" value="PAS domain"/>
    <property type="match status" value="2"/>
</dbReference>
<dbReference type="NCBIfam" id="TIGR00229">
    <property type="entry name" value="sensory_box"/>
    <property type="match status" value="2"/>
</dbReference>
<dbReference type="CDD" id="cd01949">
    <property type="entry name" value="GGDEF"/>
    <property type="match status" value="1"/>
</dbReference>
<accession>A0A6J7S141</accession>
<name>A0A6J7S141_9ZZZZ</name>